<dbReference type="KEGG" id="mar:MAE_27230"/>
<dbReference type="PaxDb" id="449447-MAE_27230"/>
<gene>
    <name evidence="1" type="ordered locus">MAE_27230</name>
</gene>
<dbReference type="Proteomes" id="UP000001510">
    <property type="component" value="Chromosome"/>
</dbReference>
<accession>B0JIP7</accession>
<dbReference type="EnsemblBacteria" id="BAG02545">
    <property type="protein sequence ID" value="BAG02545"/>
    <property type="gene ID" value="MAE_27230"/>
</dbReference>
<dbReference type="EMBL" id="AP009552">
    <property type="protein sequence ID" value="BAG02545.1"/>
    <property type="molecule type" value="Genomic_DNA"/>
</dbReference>
<evidence type="ECO:0000313" key="1">
    <source>
        <dbReference type="EMBL" id="BAG02545.1"/>
    </source>
</evidence>
<proteinExistence type="predicted"/>
<reference evidence="1 2" key="1">
    <citation type="journal article" date="2007" name="DNA Res.">
        <title>Complete genomic structure of the bloom-forming toxic cyanobacterium Microcystis aeruginosa NIES-843.</title>
        <authorList>
            <person name="Kaneko T."/>
            <person name="Nakajima N."/>
            <person name="Okamoto S."/>
            <person name="Suzuki I."/>
            <person name="Tanabe Y."/>
            <person name="Tamaoki M."/>
            <person name="Nakamura Y."/>
            <person name="Kasai F."/>
            <person name="Watanabe A."/>
            <person name="Kawashima K."/>
            <person name="Kishida Y."/>
            <person name="Ono A."/>
            <person name="Shimizu Y."/>
            <person name="Takahashi C."/>
            <person name="Minami C."/>
            <person name="Fujishiro T."/>
            <person name="Kohara M."/>
            <person name="Katoh M."/>
            <person name="Nakazaki N."/>
            <person name="Nakayama S."/>
            <person name="Yamada M."/>
            <person name="Tabata S."/>
            <person name="Watanabe M.M."/>
        </authorList>
    </citation>
    <scope>NUCLEOTIDE SEQUENCE [LARGE SCALE GENOMIC DNA]</scope>
    <source>
        <strain evidence="2">NIES-843 / IAM M-247</strain>
    </source>
</reference>
<evidence type="ECO:0000313" key="2">
    <source>
        <dbReference type="Proteomes" id="UP000001510"/>
    </source>
</evidence>
<sequence>MRELWLTSPITKIALFPAPKTCPLPTKLQWIISYRMIFPTLYIERGGRPSQPWSEKTAS</sequence>
<dbReference type="AlphaFoldDB" id="B0JIP7"/>
<dbReference type="HOGENOM" id="CLU_2955394_0_0_3"/>
<name>B0JIP7_MICAN</name>
<organism evidence="1 2">
    <name type="scientific">Microcystis aeruginosa (strain NIES-843 / IAM M-2473)</name>
    <dbReference type="NCBI Taxonomy" id="449447"/>
    <lineage>
        <taxon>Bacteria</taxon>
        <taxon>Bacillati</taxon>
        <taxon>Cyanobacteriota</taxon>
        <taxon>Cyanophyceae</taxon>
        <taxon>Oscillatoriophycideae</taxon>
        <taxon>Chroococcales</taxon>
        <taxon>Microcystaceae</taxon>
        <taxon>Microcystis</taxon>
    </lineage>
</organism>
<protein>
    <submittedName>
        <fullName evidence="1">Uncharacterized protein</fullName>
    </submittedName>
</protein>
<keyword evidence="2" id="KW-1185">Reference proteome</keyword>